<sequence length="145" mass="16233">MVNKLQKKIWAKKIRKFTSQKLNLDFSRKLFVENILRHCKAKKVEEIFEDFGVILETRIVKDLSDRAVLITFNISDSVLGWCKISPVCPDLITLSSVIDVDELSAVKSKVRYIPLQATAGASDQAGAADNDGDDQLLALPSLRSR</sequence>
<organism evidence="1 2">
    <name type="scientific">Daphnia pulex</name>
    <name type="common">Water flea</name>
    <dbReference type="NCBI Taxonomy" id="6669"/>
    <lineage>
        <taxon>Eukaryota</taxon>
        <taxon>Metazoa</taxon>
        <taxon>Ecdysozoa</taxon>
        <taxon>Arthropoda</taxon>
        <taxon>Crustacea</taxon>
        <taxon>Branchiopoda</taxon>
        <taxon>Diplostraca</taxon>
        <taxon>Cladocera</taxon>
        <taxon>Anomopoda</taxon>
        <taxon>Daphniidae</taxon>
        <taxon>Daphnia</taxon>
    </lineage>
</organism>
<dbReference type="InterPro" id="IPR035979">
    <property type="entry name" value="RBD_domain_sf"/>
</dbReference>
<keyword evidence="2" id="KW-1185">Reference proteome</keyword>
<dbReference type="InParanoid" id="E9HKR2"/>
<dbReference type="Proteomes" id="UP000000305">
    <property type="component" value="Unassembled WGS sequence"/>
</dbReference>
<dbReference type="AlphaFoldDB" id="E9HKR2"/>
<reference evidence="1 2" key="1">
    <citation type="journal article" date="2011" name="Science">
        <title>The ecoresponsive genome of Daphnia pulex.</title>
        <authorList>
            <person name="Colbourne J.K."/>
            <person name="Pfrender M.E."/>
            <person name="Gilbert D."/>
            <person name="Thomas W.K."/>
            <person name="Tucker A."/>
            <person name="Oakley T.H."/>
            <person name="Tokishita S."/>
            <person name="Aerts A."/>
            <person name="Arnold G.J."/>
            <person name="Basu M.K."/>
            <person name="Bauer D.J."/>
            <person name="Caceres C.E."/>
            <person name="Carmel L."/>
            <person name="Casola C."/>
            <person name="Choi J.H."/>
            <person name="Detter J.C."/>
            <person name="Dong Q."/>
            <person name="Dusheyko S."/>
            <person name="Eads B.D."/>
            <person name="Frohlich T."/>
            <person name="Geiler-Samerotte K.A."/>
            <person name="Gerlach D."/>
            <person name="Hatcher P."/>
            <person name="Jogdeo S."/>
            <person name="Krijgsveld J."/>
            <person name="Kriventseva E.V."/>
            <person name="Kultz D."/>
            <person name="Laforsch C."/>
            <person name="Lindquist E."/>
            <person name="Lopez J."/>
            <person name="Manak J.R."/>
            <person name="Muller J."/>
            <person name="Pangilinan J."/>
            <person name="Patwardhan R.P."/>
            <person name="Pitluck S."/>
            <person name="Pritham E.J."/>
            <person name="Rechtsteiner A."/>
            <person name="Rho M."/>
            <person name="Rogozin I.B."/>
            <person name="Sakarya O."/>
            <person name="Salamov A."/>
            <person name="Schaack S."/>
            <person name="Shapiro H."/>
            <person name="Shiga Y."/>
            <person name="Skalitzky C."/>
            <person name="Smith Z."/>
            <person name="Souvorov A."/>
            <person name="Sung W."/>
            <person name="Tang Z."/>
            <person name="Tsuchiya D."/>
            <person name="Tu H."/>
            <person name="Vos H."/>
            <person name="Wang M."/>
            <person name="Wolf Y.I."/>
            <person name="Yamagata H."/>
            <person name="Yamada T."/>
            <person name="Ye Y."/>
            <person name="Shaw J.R."/>
            <person name="Andrews J."/>
            <person name="Crease T.J."/>
            <person name="Tang H."/>
            <person name="Lucas S.M."/>
            <person name="Robertson H.M."/>
            <person name="Bork P."/>
            <person name="Koonin E.V."/>
            <person name="Zdobnov E.M."/>
            <person name="Grigoriev I.V."/>
            <person name="Lynch M."/>
            <person name="Boore J.L."/>
        </authorList>
    </citation>
    <scope>NUCLEOTIDE SEQUENCE [LARGE SCALE GENOMIC DNA]</scope>
</reference>
<evidence type="ECO:0000313" key="2">
    <source>
        <dbReference type="Proteomes" id="UP000000305"/>
    </source>
</evidence>
<dbReference type="HOGENOM" id="CLU_1788774_0_0_1"/>
<gene>
    <name evidence="1" type="ORF">DAPPUDRAFT_115247</name>
</gene>
<evidence type="ECO:0008006" key="3">
    <source>
        <dbReference type="Google" id="ProtNLM"/>
    </source>
</evidence>
<evidence type="ECO:0000313" key="1">
    <source>
        <dbReference type="EMBL" id="EFX67671.1"/>
    </source>
</evidence>
<dbReference type="KEGG" id="dpx:DAPPUDRAFT_115247"/>
<dbReference type="EMBL" id="GL732671">
    <property type="protein sequence ID" value="EFX67671.1"/>
    <property type="molecule type" value="Genomic_DNA"/>
</dbReference>
<name>E9HKR2_DAPPU</name>
<dbReference type="InterPro" id="IPR012677">
    <property type="entry name" value="Nucleotide-bd_a/b_plait_sf"/>
</dbReference>
<protein>
    <recommendedName>
        <fullName evidence="3">RRM domain-containing protein</fullName>
    </recommendedName>
</protein>
<dbReference type="GO" id="GO:0003676">
    <property type="term" value="F:nucleic acid binding"/>
    <property type="evidence" value="ECO:0007669"/>
    <property type="project" value="InterPro"/>
</dbReference>
<dbReference type="SUPFAM" id="SSF54928">
    <property type="entry name" value="RNA-binding domain, RBD"/>
    <property type="match status" value="1"/>
</dbReference>
<proteinExistence type="predicted"/>
<dbReference type="Gene3D" id="3.30.70.330">
    <property type="match status" value="1"/>
</dbReference>
<accession>E9HKR2</accession>